<dbReference type="AlphaFoldDB" id="A0A060D6Z5"/>
<comment type="subcellular location">
    <subcellularLocation>
        <location evidence="1 2 3">Nucleus</location>
    </subcellularLocation>
</comment>
<dbReference type="PROSITE" id="PS50071">
    <property type="entry name" value="HOMEOBOX_2"/>
    <property type="match status" value="1"/>
</dbReference>
<feature type="non-terminal residue" evidence="6">
    <location>
        <position position="1"/>
    </location>
</feature>
<keyword evidence="2 3" id="KW-0238">DNA-binding</keyword>
<keyword evidence="2 3" id="KW-0371">Homeobox</keyword>
<evidence type="ECO:0000313" key="6">
    <source>
        <dbReference type="EMBL" id="AIB07887.1"/>
    </source>
</evidence>
<dbReference type="GO" id="GO:0003677">
    <property type="term" value="F:DNA binding"/>
    <property type="evidence" value="ECO:0007669"/>
    <property type="project" value="UniProtKB-UniRule"/>
</dbReference>
<evidence type="ECO:0000256" key="3">
    <source>
        <dbReference type="RuleBase" id="RU000682"/>
    </source>
</evidence>
<dbReference type="Gene3D" id="1.10.10.60">
    <property type="entry name" value="Homeodomain-like"/>
    <property type="match status" value="1"/>
</dbReference>
<gene>
    <name evidence="6" type="primary">ShxD</name>
</gene>
<proteinExistence type="predicted"/>
<keyword evidence="2 3" id="KW-0539">Nucleus</keyword>
<dbReference type="SUPFAM" id="SSF46689">
    <property type="entry name" value="Homeodomain-like"/>
    <property type="match status" value="1"/>
</dbReference>
<evidence type="ECO:0000256" key="4">
    <source>
        <dbReference type="SAM" id="MobiDB-lite"/>
    </source>
</evidence>
<dbReference type="GO" id="GO:0005634">
    <property type="term" value="C:nucleus"/>
    <property type="evidence" value="ECO:0007669"/>
    <property type="project" value="UniProtKB-SubCell"/>
</dbReference>
<dbReference type="SMART" id="SM00389">
    <property type="entry name" value="HOX"/>
    <property type="match status" value="1"/>
</dbReference>
<dbReference type="EMBL" id="KJ739629">
    <property type="protein sequence ID" value="AIB07887.1"/>
    <property type="molecule type" value="Genomic_DNA"/>
</dbReference>
<dbReference type="PANTHER" id="PTHR24333">
    <property type="entry name" value="HOMEO BOX HB9 LIKE A-RELATED"/>
    <property type="match status" value="1"/>
</dbReference>
<reference evidence="6" key="1">
    <citation type="journal article" date="2014" name="PLoS Genet.">
        <title>Ancient expansion of the hox cluster in lepidoptera generated four homeobox genes implicated in extra-embryonic tissue formation.</title>
        <authorList>
            <person name="Ferguson L."/>
            <person name="Marletaz F."/>
            <person name="Carter J.M."/>
            <person name="Taylor W.R."/>
            <person name="Gibbs M."/>
            <person name="Breuker C.J."/>
            <person name="Holland P.W."/>
        </authorList>
    </citation>
    <scope>NUCLEOTIDE SEQUENCE</scope>
</reference>
<dbReference type="PANTHER" id="PTHR24333:SF5">
    <property type="entry name" value="VENT HOMEOBOX"/>
    <property type="match status" value="1"/>
</dbReference>
<sequence>SKTNIQGVRKQKRKRKRTAFTTDQILALEKVFTTQPYIERKDRQALGDKLNIDDKALKVWFQNRRMKGKRLQAELEEELEEAMNVTSPESAYNSGESIVSSSNELDYVEAKIRQTDENGLVTLDERTMEALFNIIGARVQDLELPTSKIEEQTAKITSSDFPRSTVTAPLNETPKEVEVAIYEPISPADSSSHDTEVPSDSKDIPTIFPEEFKAEFSWNPPSDPEARKKLFAMHFC</sequence>
<feature type="region of interest" description="Disordered" evidence="4">
    <location>
        <begin position="185"/>
        <end position="204"/>
    </location>
</feature>
<organism evidence="6">
    <name type="scientific">Cameraria ohridella</name>
    <dbReference type="NCBI Taxonomy" id="199129"/>
    <lineage>
        <taxon>Eukaryota</taxon>
        <taxon>Metazoa</taxon>
        <taxon>Ecdysozoa</taxon>
        <taxon>Arthropoda</taxon>
        <taxon>Hexapoda</taxon>
        <taxon>Insecta</taxon>
        <taxon>Pterygota</taxon>
        <taxon>Neoptera</taxon>
        <taxon>Endopterygota</taxon>
        <taxon>Lepidoptera</taxon>
        <taxon>Glossata</taxon>
        <taxon>Ditrysia</taxon>
        <taxon>Tineoidea</taxon>
        <taxon>Gracillariidae</taxon>
        <taxon>Cameraria</taxon>
    </lineage>
</organism>
<feature type="domain" description="Homeobox" evidence="5">
    <location>
        <begin position="11"/>
        <end position="71"/>
    </location>
</feature>
<evidence type="ECO:0000256" key="2">
    <source>
        <dbReference type="PROSITE-ProRule" id="PRU00108"/>
    </source>
</evidence>
<name>A0A060D6Z5_9NEOP</name>
<dbReference type="CDD" id="cd00086">
    <property type="entry name" value="homeodomain"/>
    <property type="match status" value="1"/>
</dbReference>
<dbReference type="InterPro" id="IPR001356">
    <property type="entry name" value="HD"/>
</dbReference>
<protein>
    <submittedName>
        <fullName evidence="6">Hox cluster protein ShxD</fullName>
    </submittedName>
</protein>
<evidence type="ECO:0000259" key="5">
    <source>
        <dbReference type="PROSITE" id="PS50071"/>
    </source>
</evidence>
<accession>A0A060D6Z5</accession>
<feature type="DNA-binding region" description="Homeobox" evidence="2">
    <location>
        <begin position="13"/>
        <end position="72"/>
    </location>
</feature>
<dbReference type="InterPro" id="IPR050848">
    <property type="entry name" value="Homeobox_TF"/>
</dbReference>
<dbReference type="InterPro" id="IPR009057">
    <property type="entry name" value="Homeodomain-like_sf"/>
</dbReference>
<reference evidence="6" key="2">
    <citation type="submission" date="2014-03" db="EMBL/GenBank/DDBJ databases">
        <authorList>
            <person name="Saikia M."/>
            <person name="Chaudhari Y."/>
            <person name="Khan M."/>
            <person name="Devi D."/>
        </authorList>
    </citation>
    <scope>NUCLEOTIDE SEQUENCE</scope>
</reference>
<evidence type="ECO:0000256" key="1">
    <source>
        <dbReference type="ARBA" id="ARBA00004123"/>
    </source>
</evidence>
<dbReference type="Pfam" id="PF00046">
    <property type="entry name" value="Homeodomain"/>
    <property type="match status" value="1"/>
</dbReference>
<feature type="compositionally biased region" description="Basic and acidic residues" evidence="4">
    <location>
        <begin position="191"/>
        <end position="203"/>
    </location>
</feature>